<dbReference type="PANTHER" id="PTHR11986:SF58">
    <property type="entry name" value="LEUCINE_METHIONINE RACEMASE"/>
    <property type="match status" value="1"/>
</dbReference>
<accession>A0A0F9CMB9</accession>
<dbReference type="SUPFAM" id="SSF53383">
    <property type="entry name" value="PLP-dependent transferases"/>
    <property type="match status" value="1"/>
</dbReference>
<dbReference type="InterPro" id="IPR015422">
    <property type="entry name" value="PyrdxlP-dep_Trfase_small"/>
</dbReference>
<sequence length="278" mass="30383">CEVTGFDKALLVVTGSEANDAVIQMMQRKRPDRKVLGIRGAYYGSTVGVRALQCGAIDETTLPSGFNPDYIGGVFLQAFRGRDADFFPHDWVRAWVLWAQAHDIPVGFDEMQSGMGRTGKWFGFQHFDIEPDFICLGKALGGGLPISAVVGKKELLELSDDLWSTHTGNPVCCAAALASIEVLEEEKLVERAATVGKLFGEMLVSTFPQYKVMGKGMIWGLDFKDKNYVSIVVEKCAKRGLLLVSTHSGIIKIGPPLTIPQGVLFEGLTILRDVINET</sequence>
<dbReference type="InterPro" id="IPR050103">
    <property type="entry name" value="Class-III_PLP-dep_AT"/>
</dbReference>
<dbReference type="Gene3D" id="3.90.1150.10">
    <property type="entry name" value="Aspartate Aminotransferase, domain 1"/>
    <property type="match status" value="1"/>
</dbReference>
<dbReference type="Gene3D" id="3.40.640.10">
    <property type="entry name" value="Type I PLP-dependent aspartate aminotransferase-like (Major domain)"/>
    <property type="match status" value="2"/>
</dbReference>
<comment type="cofactor">
    <cofactor evidence="1">
        <name>pyridoxal 5'-phosphate</name>
        <dbReference type="ChEBI" id="CHEBI:597326"/>
    </cofactor>
</comment>
<dbReference type="Pfam" id="PF00202">
    <property type="entry name" value="Aminotran_3"/>
    <property type="match status" value="1"/>
</dbReference>
<dbReference type="GO" id="GO:0042802">
    <property type="term" value="F:identical protein binding"/>
    <property type="evidence" value="ECO:0007669"/>
    <property type="project" value="TreeGrafter"/>
</dbReference>
<comment type="similarity">
    <text evidence="2">Belongs to the class-III pyridoxal-phosphate-dependent aminotransferase family.</text>
</comment>
<evidence type="ECO:0000256" key="1">
    <source>
        <dbReference type="ARBA" id="ARBA00001933"/>
    </source>
</evidence>
<evidence type="ECO:0000313" key="4">
    <source>
        <dbReference type="EMBL" id="KKL50483.1"/>
    </source>
</evidence>
<dbReference type="EMBL" id="LAZR01032580">
    <property type="protein sequence ID" value="KKL50483.1"/>
    <property type="molecule type" value="Genomic_DNA"/>
</dbReference>
<dbReference type="PANTHER" id="PTHR11986">
    <property type="entry name" value="AMINOTRANSFERASE CLASS III"/>
    <property type="match status" value="1"/>
</dbReference>
<feature type="non-terminal residue" evidence="4">
    <location>
        <position position="1"/>
    </location>
</feature>
<evidence type="ECO:0000256" key="2">
    <source>
        <dbReference type="ARBA" id="ARBA00008954"/>
    </source>
</evidence>
<gene>
    <name evidence="4" type="ORF">LCGC14_2305000</name>
</gene>
<comment type="caution">
    <text evidence="4">The sequence shown here is derived from an EMBL/GenBank/DDBJ whole genome shotgun (WGS) entry which is preliminary data.</text>
</comment>
<keyword evidence="3" id="KW-0663">Pyridoxal phosphate</keyword>
<evidence type="ECO:0000256" key="3">
    <source>
        <dbReference type="ARBA" id="ARBA00022898"/>
    </source>
</evidence>
<dbReference type="GO" id="GO:0030170">
    <property type="term" value="F:pyridoxal phosphate binding"/>
    <property type="evidence" value="ECO:0007669"/>
    <property type="project" value="InterPro"/>
</dbReference>
<dbReference type="InterPro" id="IPR015421">
    <property type="entry name" value="PyrdxlP-dep_Trfase_major"/>
</dbReference>
<protein>
    <submittedName>
        <fullName evidence="4">Uncharacterized protein</fullName>
    </submittedName>
</protein>
<name>A0A0F9CMB9_9ZZZZ</name>
<dbReference type="GO" id="GO:0008483">
    <property type="term" value="F:transaminase activity"/>
    <property type="evidence" value="ECO:0007669"/>
    <property type="project" value="InterPro"/>
</dbReference>
<organism evidence="4">
    <name type="scientific">marine sediment metagenome</name>
    <dbReference type="NCBI Taxonomy" id="412755"/>
    <lineage>
        <taxon>unclassified sequences</taxon>
        <taxon>metagenomes</taxon>
        <taxon>ecological metagenomes</taxon>
    </lineage>
</organism>
<dbReference type="InterPro" id="IPR015424">
    <property type="entry name" value="PyrdxlP-dep_Trfase"/>
</dbReference>
<dbReference type="InterPro" id="IPR005814">
    <property type="entry name" value="Aminotrans_3"/>
</dbReference>
<reference evidence="4" key="1">
    <citation type="journal article" date="2015" name="Nature">
        <title>Complex archaea that bridge the gap between prokaryotes and eukaryotes.</title>
        <authorList>
            <person name="Spang A."/>
            <person name="Saw J.H."/>
            <person name="Jorgensen S.L."/>
            <person name="Zaremba-Niedzwiedzka K."/>
            <person name="Martijn J."/>
            <person name="Lind A.E."/>
            <person name="van Eijk R."/>
            <person name="Schleper C."/>
            <person name="Guy L."/>
            <person name="Ettema T.J."/>
        </authorList>
    </citation>
    <scope>NUCLEOTIDE SEQUENCE</scope>
</reference>
<dbReference type="AlphaFoldDB" id="A0A0F9CMB9"/>
<proteinExistence type="inferred from homology"/>